<evidence type="ECO:0000313" key="3">
    <source>
        <dbReference type="Proteomes" id="UP000028680"/>
    </source>
</evidence>
<dbReference type="AlphaFoldDB" id="A0AAN0RIN6"/>
<organism evidence="2 3">
    <name type="scientific">Planktomarina temperata RCA23</name>
    <dbReference type="NCBI Taxonomy" id="666509"/>
    <lineage>
        <taxon>Bacteria</taxon>
        <taxon>Pseudomonadati</taxon>
        <taxon>Pseudomonadota</taxon>
        <taxon>Alphaproteobacteria</taxon>
        <taxon>Rhodobacterales</taxon>
        <taxon>Paracoccaceae</taxon>
        <taxon>Planktomarina</taxon>
    </lineage>
</organism>
<dbReference type="Proteomes" id="UP000028680">
    <property type="component" value="Chromosome"/>
</dbReference>
<keyword evidence="1" id="KW-1133">Transmembrane helix</keyword>
<dbReference type="KEGG" id="ptp:RCA23_c12450"/>
<proteinExistence type="predicted"/>
<protein>
    <recommendedName>
        <fullName evidence="4">Transmembrane protein</fullName>
    </recommendedName>
</protein>
<dbReference type="EMBL" id="CP003984">
    <property type="protein sequence ID" value="AII86792.1"/>
    <property type="molecule type" value="Genomic_DNA"/>
</dbReference>
<evidence type="ECO:0000256" key="1">
    <source>
        <dbReference type="SAM" id="Phobius"/>
    </source>
</evidence>
<sequence length="126" mass="14351">MQQDPVEQNTSSRLPSTMFTNPRWCVSLVTIGATRRYEMSKAKHDPNQDTHKKRHNCGTEITYPSNTRTFTSNDAFLNHQRVTAIRMGVASFLALTLFTIIITLPASDAYESTNDFVLDQILFHLD</sequence>
<keyword evidence="1" id="KW-0812">Transmembrane</keyword>
<name>A0AAN0RIN6_9RHOB</name>
<evidence type="ECO:0000313" key="2">
    <source>
        <dbReference type="EMBL" id="AII86792.1"/>
    </source>
</evidence>
<keyword evidence="1" id="KW-0472">Membrane</keyword>
<gene>
    <name evidence="2" type="ORF">RCA23_c12450</name>
</gene>
<keyword evidence="3" id="KW-1185">Reference proteome</keyword>
<evidence type="ECO:0008006" key="4">
    <source>
        <dbReference type="Google" id="ProtNLM"/>
    </source>
</evidence>
<accession>A0AAN0RIN6</accession>
<reference evidence="2 3" key="1">
    <citation type="journal article" date="2014" name="ISME J.">
        <title>Adaptation of an abundant Roseobacter RCA organism to pelagic systems revealed by genomic and transcriptomic analyses.</title>
        <authorList>
            <person name="Voget S."/>
            <person name="Wemheuer B."/>
            <person name="Brinkhoff T."/>
            <person name="Vollmers J."/>
            <person name="Dietrich S."/>
            <person name="Giebel H.A."/>
            <person name="Beardsley C."/>
            <person name="Sardemann C."/>
            <person name="Bakenhus I."/>
            <person name="Billerbeck S."/>
            <person name="Daniel R."/>
            <person name="Simon M."/>
        </authorList>
    </citation>
    <scope>NUCLEOTIDE SEQUENCE [LARGE SCALE GENOMIC DNA]</scope>
    <source>
        <strain evidence="2 3">RCA23</strain>
    </source>
</reference>
<feature type="transmembrane region" description="Helical" evidence="1">
    <location>
        <begin position="87"/>
        <end position="106"/>
    </location>
</feature>